<accession>A0ABR4BFT4</accession>
<feature type="transmembrane region" description="Helical" evidence="2">
    <location>
        <begin position="567"/>
        <end position="587"/>
    </location>
</feature>
<keyword evidence="2" id="KW-0812">Transmembrane</keyword>
<dbReference type="InterPro" id="IPR002523">
    <property type="entry name" value="MgTranspt_CorA/ZnTranspt_ZntB"/>
</dbReference>
<dbReference type="Pfam" id="PF01544">
    <property type="entry name" value="CorA"/>
    <property type="match status" value="1"/>
</dbReference>
<feature type="transmembrane region" description="Helical" evidence="2">
    <location>
        <begin position="541"/>
        <end position="561"/>
    </location>
</feature>
<evidence type="ECO:0000256" key="2">
    <source>
        <dbReference type="SAM" id="Phobius"/>
    </source>
</evidence>
<feature type="region of interest" description="Disordered" evidence="1">
    <location>
        <begin position="35"/>
        <end position="58"/>
    </location>
</feature>
<protein>
    <submittedName>
        <fullName evidence="3">Uncharacterized protein</fullName>
    </submittedName>
</protein>
<keyword evidence="4" id="KW-1185">Reference proteome</keyword>
<dbReference type="Proteomes" id="UP001590951">
    <property type="component" value="Unassembled WGS sequence"/>
</dbReference>
<organism evidence="3 4">
    <name type="scientific">Lepraria finkii</name>
    <dbReference type="NCBI Taxonomy" id="1340010"/>
    <lineage>
        <taxon>Eukaryota</taxon>
        <taxon>Fungi</taxon>
        <taxon>Dikarya</taxon>
        <taxon>Ascomycota</taxon>
        <taxon>Pezizomycotina</taxon>
        <taxon>Lecanoromycetes</taxon>
        <taxon>OSLEUM clade</taxon>
        <taxon>Lecanoromycetidae</taxon>
        <taxon>Lecanorales</taxon>
        <taxon>Lecanorineae</taxon>
        <taxon>Stereocaulaceae</taxon>
        <taxon>Lepraria</taxon>
    </lineage>
</organism>
<sequence>MMADPVGANQVLSDILRVLQGIEAKLDGHEERFRNLEGNTRRTGQHEGSVNQEADTLRANELPRFSLEAQISSRKGTPTNDDTADDTMTPLKVPYSQWGINQVDRFFNLTLSKPLAERLRDCWGLPDDNRLPLKFFKSDILKTNAPWGAPCDSYPTVKQPVERDLEFLCQFDETLRTQAGNDFVVIDFDVADNTRIYRLGNDAIGSELEVEAQGSNIAPWSRLILYQGATTGDSINPDKNSTSHRRPIPYFASTDKILGLWDHLDYHLQAKRRGTTTNPYANSWNGFHTNFYEIREVTEWQVKELWKHGPLYGHPLGWHFRKCAYTVYTPVSTDKMEALGPEFRNIDRFWTLLVLAPDRFFDEKNTSFPMNASSLGRAQALGYPLARLNQPGAELHLVGQGLERITDRWADFLSYFDYILDGGDSLMKPTEHDNLLFDDGGFSRSRRYFWAIDCLSEFELTITDNIAQWELYKAARVPPVIDLPELYQRQLAFAERQYRVLQNQRESFRQKLASTKALRDALFNASAVIESRASTRLGENVKLLTFVSIFFLPLAFTTSLWSVNDQFSMTTLIYVMIIVALLTYFIMFNINSLAQGFGQVYDIKKKHVVRAMKKDRNEAWKQRGHRFEIFRPKHKNPQPSEWYIPLYALIHPTAILGLCRANTAQKCQLRADDDNLSQPSRSIGIASLFRKRKRKIEEEEKNEEPWVIE</sequence>
<feature type="compositionally biased region" description="Polar residues" evidence="1">
    <location>
        <begin position="37"/>
        <end position="54"/>
    </location>
</feature>
<evidence type="ECO:0000313" key="4">
    <source>
        <dbReference type="Proteomes" id="UP001590951"/>
    </source>
</evidence>
<evidence type="ECO:0000256" key="1">
    <source>
        <dbReference type="SAM" id="MobiDB-lite"/>
    </source>
</evidence>
<keyword evidence="2" id="KW-0472">Membrane</keyword>
<dbReference type="EMBL" id="JBHFEH010000014">
    <property type="protein sequence ID" value="KAL2054773.1"/>
    <property type="molecule type" value="Genomic_DNA"/>
</dbReference>
<reference evidence="3 4" key="1">
    <citation type="submission" date="2024-09" db="EMBL/GenBank/DDBJ databases">
        <title>Rethinking Asexuality: The Enigmatic Case of Functional Sexual Genes in Lepraria (Stereocaulaceae).</title>
        <authorList>
            <person name="Doellman M."/>
            <person name="Sun Y."/>
            <person name="Barcenas-Pena A."/>
            <person name="Lumbsch H.T."/>
            <person name="Grewe F."/>
        </authorList>
    </citation>
    <scope>NUCLEOTIDE SEQUENCE [LARGE SCALE GENOMIC DNA]</scope>
    <source>
        <strain evidence="3 4">Grewe 0041</strain>
    </source>
</reference>
<name>A0ABR4BFT4_9LECA</name>
<feature type="region of interest" description="Disordered" evidence="1">
    <location>
        <begin position="68"/>
        <end position="87"/>
    </location>
</feature>
<evidence type="ECO:0000313" key="3">
    <source>
        <dbReference type="EMBL" id="KAL2054773.1"/>
    </source>
</evidence>
<proteinExistence type="predicted"/>
<keyword evidence="2" id="KW-1133">Transmembrane helix</keyword>
<feature type="compositionally biased region" description="Polar residues" evidence="1">
    <location>
        <begin position="69"/>
        <end position="81"/>
    </location>
</feature>
<gene>
    <name evidence="3" type="ORF">ABVK25_005077</name>
</gene>
<comment type="caution">
    <text evidence="3">The sequence shown here is derived from an EMBL/GenBank/DDBJ whole genome shotgun (WGS) entry which is preliminary data.</text>
</comment>